<sequence length="121" mass="14049">MNFLDCNVRQEERHDEAVEKIEKESSEKKKRKHWNRKMIEELPVLETEVIEPDGVDLSLYRRIGEEVTRVVRHKLGMLYVKEINALKDNMQLPSEGQKSVEIAPMPLMPVDKCIADSQSAC</sequence>
<dbReference type="EMBL" id="SLTU01000001">
    <property type="protein sequence ID" value="TDA77273.1"/>
    <property type="molecule type" value="Genomic_DNA"/>
</dbReference>
<protein>
    <submittedName>
        <fullName evidence="1">Uncharacterized protein</fullName>
    </submittedName>
</protein>
<organism evidence="1 2">
    <name type="scientific">Phocaeicola dorei</name>
    <dbReference type="NCBI Taxonomy" id="357276"/>
    <lineage>
        <taxon>Bacteria</taxon>
        <taxon>Pseudomonadati</taxon>
        <taxon>Bacteroidota</taxon>
        <taxon>Bacteroidia</taxon>
        <taxon>Bacteroidales</taxon>
        <taxon>Bacteroidaceae</taxon>
        <taxon>Phocaeicola</taxon>
    </lineage>
</organism>
<evidence type="ECO:0000313" key="2">
    <source>
        <dbReference type="Proteomes" id="UP000294527"/>
    </source>
</evidence>
<proteinExistence type="predicted"/>
<name>A0A4R4GMB3_9BACT</name>
<accession>A0A4R4GMB3</accession>
<dbReference type="AlphaFoldDB" id="A0A4R4GMB3"/>
<reference evidence="1 2" key="1">
    <citation type="journal article" date="2019" name="Nat. Microbiol.">
        <title>Genomic variation and strain-specific functional adaptation in the human gut microbiome during early life.</title>
        <authorList>
            <person name="Vatanen T."/>
            <person name="Plichta D.R."/>
            <person name="Somani J."/>
            <person name="Munch P.C."/>
            <person name="Arthur T.D."/>
            <person name="Hall A.B."/>
            <person name="Rudolf S."/>
            <person name="Oakeley E.J."/>
            <person name="Ke X."/>
            <person name="Young R.A."/>
            <person name="Haiser H.J."/>
            <person name="Kolde R."/>
            <person name="Yassour M."/>
            <person name="Luopajarvi K."/>
            <person name="Siljander H."/>
            <person name="Virtanen S.M."/>
            <person name="Ilonen J."/>
            <person name="Uibo R."/>
            <person name="Tillmann V."/>
            <person name="Mokurov S."/>
            <person name="Dorshakova N."/>
            <person name="Porter J.A."/>
            <person name="McHardy A.C."/>
            <person name="Lahdesmaki H."/>
            <person name="Vlamakis H."/>
            <person name="Huttenhower C."/>
            <person name="Knip M."/>
            <person name="Xavier R.J."/>
        </authorList>
    </citation>
    <scope>NUCLEOTIDE SEQUENCE [LARGE SCALE GENOMIC DNA]</scope>
    <source>
        <strain evidence="1 2">RJX1047</strain>
    </source>
</reference>
<comment type="caution">
    <text evidence="1">The sequence shown here is derived from an EMBL/GenBank/DDBJ whole genome shotgun (WGS) entry which is preliminary data.</text>
</comment>
<dbReference type="RefSeq" id="WP_007840885.1">
    <property type="nucleotide sequence ID" value="NZ_CAXSRD010000012.1"/>
</dbReference>
<dbReference type="Proteomes" id="UP000294527">
    <property type="component" value="Unassembled WGS sequence"/>
</dbReference>
<evidence type="ECO:0000313" key="1">
    <source>
        <dbReference type="EMBL" id="TDA77273.1"/>
    </source>
</evidence>
<gene>
    <name evidence="1" type="ORF">E1I98_13495</name>
</gene>